<evidence type="ECO:0000256" key="1">
    <source>
        <dbReference type="SAM" id="MobiDB-lite"/>
    </source>
</evidence>
<protein>
    <submittedName>
        <fullName evidence="2">Uncharacterized protein</fullName>
    </submittedName>
</protein>
<reference evidence="2" key="1">
    <citation type="submission" date="2018-05" db="EMBL/GenBank/DDBJ databases">
        <authorList>
            <person name="Lanie J.A."/>
            <person name="Ng W.-L."/>
            <person name="Kazmierczak K.M."/>
            <person name="Andrzejewski T.M."/>
            <person name="Davidsen T.M."/>
            <person name="Wayne K.J."/>
            <person name="Tettelin H."/>
            <person name="Glass J.I."/>
            <person name="Rusch D."/>
            <person name="Podicherti R."/>
            <person name="Tsui H.-C.T."/>
            <person name="Winkler M.E."/>
        </authorList>
    </citation>
    <scope>NUCLEOTIDE SEQUENCE</scope>
</reference>
<sequence length="86" mass="10243">MSDFPEGSAHFFHRDDDEVDEELDKAEQEFFETIISMILYLNKNGLRLDAVREMIQMKVEDAFAQYPKLAEDCQWKNRTDQHDEDL</sequence>
<dbReference type="AlphaFoldDB" id="A0A382QKG7"/>
<feature type="region of interest" description="Disordered" evidence="1">
    <location>
        <begin position="1"/>
        <end position="20"/>
    </location>
</feature>
<accession>A0A382QKG7</accession>
<proteinExistence type="predicted"/>
<evidence type="ECO:0000313" key="2">
    <source>
        <dbReference type="EMBL" id="SVC85400.1"/>
    </source>
</evidence>
<organism evidence="2">
    <name type="scientific">marine metagenome</name>
    <dbReference type="NCBI Taxonomy" id="408172"/>
    <lineage>
        <taxon>unclassified sequences</taxon>
        <taxon>metagenomes</taxon>
        <taxon>ecological metagenomes</taxon>
    </lineage>
</organism>
<gene>
    <name evidence="2" type="ORF">METZ01_LOCUS338254</name>
</gene>
<dbReference type="EMBL" id="UINC01114820">
    <property type="protein sequence ID" value="SVC85400.1"/>
    <property type="molecule type" value="Genomic_DNA"/>
</dbReference>
<name>A0A382QKG7_9ZZZZ</name>